<keyword evidence="3" id="KW-1185">Reference proteome</keyword>
<dbReference type="EMBL" id="AZGB01000001">
    <property type="protein sequence ID" value="KRM08206.1"/>
    <property type="molecule type" value="Genomic_DNA"/>
</dbReference>
<dbReference type="Gene3D" id="3.40.630.30">
    <property type="match status" value="1"/>
</dbReference>
<keyword evidence="2" id="KW-0808">Transferase</keyword>
<dbReference type="PANTHER" id="PTHR43415:SF3">
    <property type="entry name" value="GNAT-FAMILY ACETYLTRANSFERASE"/>
    <property type="match status" value="1"/>
</dbReference>
<dbReference type="InterPro" id="IPR000182">
    <property type="entry name" value="GNAT_dom"/>
</dbReference>
<dbReference type="PROSITE" id="PS51186">
    <property type="entry name" value="GNAT"/>
    <property type="match status" value="1"/>
</dbReference>
<dbReference type="GeneID" id="98317746"/>
<evidence type="ECO:0000313" key="3">
    <source>
        <dbReference type="Proteomes" id="UP000051451"/>
    </source>
</evidence>
<dbReference type="SUPFAM" id="SSF55729">
    <property type="entry name" value="Acyl-CoA N-acyltransferases (Nat)"/>
    <property type="match status" value="1"/>
</dbReference>
<dbReference type="OrthoDB" id="948250at2"/>
<accession>A0A0R1VR19</accession>
<reference evidence="2 3" key="1">
    <citation type="journal article" date="2015" name="Genome Announc.">
        <title>Expanding the biotechnology potential of lactobacilli through comparative genomics of 213 strains and associated genera.</title>
        <authorList>
            <person name="Sun Z."/>
            <person name="Harris H.M."/>
            <person name="McCann A."/>
            <person name="Guo C."/>
            <person name="Argimon S."/>
            <person name="Zhang W."/>
            <person name="Yang X."/>
            <person name="Jeffery I.B."/>
            <person name="Cooney J.C."/>
            <person name="Kagawa T.F."/>
            <person name="Liu W."/>
            <person name="Song Y."/>
            <person name="Salvetti E."/>
            <person name="Wrobel A."/>
            <person name="Rasinkangas P."/>
            <person name="Parkhill J."/>
            <person name="Rea M.C."/>
            <person name="O'Sullivan O."/>
            <person name="Ritari J."/>
            <person name="Douillard F.P."/>
            <person name="Paul Ross R."/>
            <person name="Yang R."/>
            <person name="Briner A.E."/>
            <person name="Felis G.E."/>
            <person name="de Vos W.M."/>
            <person name="Barrangou R."/>
            <person name="Klaenhammer T.R."/>
            <person name="Caufield P.W."/>
            <person name="Cui Y."/>
            <person name="Zhang H."/>
            <person name="O'Toole P.W."/>
        </authorList>
    </citation>
    <scope>NUCLEOTIDE SEQUENCE [LARGE SCALE GENOMIC DNA]</scope>
    <source>
        <strain evidence="2 3">DSM 18630</strain>
    </source>
</reference>
<sequence>MVKITLFEKSDSEELLKYINKVSLQTNNLGIDHQEIPSIFNLEKINLLNDNLEASVSFVAKDDKSTKIVGLAQVSRKLRIRYRNQAELAISVDKKYWNQHIGSKLIETCLDQATNKWQIDGIYLKVLSDNSRAINLYQKYGFKTIGNLPILLTIDGHNKPGKLMFKNLQK</sequence>
<proteinExistence type="predicted"/>
<organism evidence="2 3">
    <name type="scientific">Liquorilactobacillus ghanensis DSM 18630</name>
    <dbReference type="NCBI Taxonomy" id="1423750"/>
    <lineage>
        <taxon>Bacteria</taxon>
        <taxon>Bacillati</taxon>
        <taxon>Bacillota</taxon>
        <taxon>Bacilli</taxon>
        <taxon>Lactobacillales</taxon>
        <taxon>Lactobacillaceae</taxon>
        <taxon>Liquorilactobacillus</taxon>
    </lineage>
</organism>
<dbReference type="CDD" id="cd04301">
    <property type="entry name" value="NAT_SF"/>
    <property type="match status" value="1"/>
</dbReference>
<dbReference type="PANTHER" id="PTHR43415">
    <property type="entry name" value="SPERMIDINE N(1)-ACETYLTRANSFERASE"/>
    <property type="match status" value="1"/>
</dbReference>
<dbReference type="PATRIC" id="fig|1423750.3.peg.1585"/>
<name>A0A0R1VR19_9LACO</name>
<dbReference type="GO" id="GO:0016747">
    <property type="term" value="F:acyltransferase activity, transferring groups other than amino-acyl groups"/>
    <property type="evidence" value="ECO:0007669"/>
    <property type="project" value="InterPro"/>
</dbReference>
<comment type="caution">
    <text evidence="2">The sequence shown here is derived from an EMBL/GenBank/DDBJ whole genome shotgun (WGS) entry which is preliminary data.</text>
</comment>
<dbReference type="AlphaFoldDB" id="A0A0R1VR19"/>
<dbReference type="RefSeq" id="WP_057870494.1">
    <property type="nucleotide sequence ID" value="NZ_AZGB01000001.1"/>
</dbReference>
<evidence type="ECO:0000259" key="1">
    <source>
        <dbReference type="PROSITE" id="PS51186"/>
    </source>
</evidence>
<dbReference type="InterPro" id="IPR016181">
    <property type="entry name" value="Acyl_CoA_acyltransferase"/>
</dbReference>
<dbReference type="STRING" id="1423750.FC89_GL001543"/>
<gene>
    <name evidence="2" type="ORF">FC89_GL001543</name>
</gene>
<dbReference type="Proteomes" id="UP000051451">
    <property type="component" value="Unassembled WGS sequence"/>
</dbReference>
<dbReference type="Pfam" id="PF00583">
    <property type="entry name" value="Acetyltransf_1"/>
    <property type="match status" value="1"/>
</dbReference>
<feature type="domain" description="N-acetyltransferase" evidence="1">
    <location>
        <begin position="2"/>
        <end position="169"/>
    </location>
</feature>
<protein>
    <submittedName>
        <fullName evidence="2">Acetyltransferase</fullName>
    </submittedName>
</protein>
<evidence type="ECO:0000313" key="2">
    <source>
        <dbReference type="EMBL" id="KRM08206.1"/>
    </source>
</evidence>